<evidence type="ECO:0000313" key="1">
    <source>
        <dbReference type="EMBL" id="MDU8991292.1"/>
    </source>
</evidence>
<evidence type="ECO:0008006" key="3">
    <source>
        <dbReference type="Google" id="ProtNLM"/>
    </source>
</evidence>
<comment type="caution">
    <text evidence="1">The sequence shown here is derived from an EMBL/GenBank/DDBJ whole genome shotgun (WGS) entry which is preliminary data.</text>
</comment>
<proteinExistence type="predicted"/>
<reference evidence="1 2" key="1">
    <citation type="submission" date="2023-02" db="EMBL/GenBank/DDBJ databases">
        <authorList>
            <person name="Maleckis M."/>
        </authorList>
    </citation>
    <scope>NUCLEOTIDE SEQUENCE [LARGE SCALE GENOMIC DNA]</scope>
    <source>
        <strain evidence="1 2">P8-A2</strain>
    </source>
</reference>
<accession>A0ABU3UBK3</accession>
<dbReference type="Proteomes" id="UP001257627">
    <property type="component" value="Unassembled WGS sequence"/>
</dbReference>
<evidence type="ECO:0000313" key="2">
    <source>
        <dbReference type="Proteomes" id="UP001257627"/>
    </source>
</evidence>
<keyword evidence="2" id="KW-1185">Reference proteome</keyword>
<name>A0ABU3UBK3_9ACTN</name>
<dbReference type="RefSeq" id="WP_143610667.1">
    <property type="nucleotide sequence ID" value="NZ_CP107955.1"/>
</dbReference>
<sequence>MTDADVEPVIAKTLEETPKDVTGWSTRSMAAATGMSQSALSRIWRPFAVAAAPGRDVEAVEDPLFIDCRRISGSGHW</sequence>
<dbReference type="EMBL" id="JARAKF010000001">
    <property type="protein sequence ID" value="MDU8991292.1"/>
    <property type="molecule type" value="Genomic_DNA"/>
</dbReference>
<organism evidence="1 2">
    <name type="scientific">Streptomyces mirabilis</name>
    <dbReference type="NCBI Taxonomy" id="68239"/>
    <lineage>
        <taxon>Bacteria</taxon>
        <taxon>Bacillati</taxon>
        <taxon>Actinomycetota</taxon>
        <taxon>Actinomycetes</taxon>
        <taxon>Kitasatosporales</taxon>
        <taxon>Streptomycetaceae</taxon>
        <taxon>Streptomyces</taxon>
    </lineage>
</organism>
<gene>
    <name evidence="1" type="ORF">PU648_02530</name>
</gene>
<protein>
    <recommendedName>
        <fullName evidence="3">Helix-turn-helix domain-containing protein</fullName>
    </recommendedName>
</protein>